<dbReference type="RefSeq" id="WP_012787427.1">
    <property type="nucleotide sequence ID" value="NC_013131.1"/>
</dbReference>
<dbReference type="InterPro" id="IPR011032">
    <property type="entry name" value="GroES-like_sf"/>
</dbReference>
<dbReference type="EMBL" id="CP001700">
    <property type="protein sequence ID" value="ACU72134.1"/>
    <property type="molecule type" value="Genomic_DNA"/>
</dbReference>
<organism evidence="2 3">
    <name type="scientific">Catenulispora acidiphila (strain DSM 44928 / JCM 14897 / NBRC 102108 / NRRL B-24433 / ID139908)</name>
    <dbReference type="NCBI Taxonomy" id="479433"/>
    <lineage>
        <taxon>Bacteria</taxon>
        <taxon>Bacillati</taxon>
        <taxon>Actinomycetota</taxon>
        <taxon>Actinomycetes</taxon>
        <taxon>Catenulisporales</taxon>
        <taxon>Catenulisporaceae</taxon>
        <taxon>Catenulispora</taxon>
    </lineage>
</organism>
<dbReference type="PANTHER" id="PTHR11695">
    <property type="entry name" value="ALCOHOL DEHYDROGENASE RELATED"/>
    <property type="match status" value="1"/>
</dbReference>
<evidence type="ECO:0000313" key="3">
    <source>
        <dbReference type="Proteomes" id="UP000000851"/>
    </source>
</evidence>
<dbReference type="Proteomes" id="UP000000851">
    <property type="component" value="Chromosome"/>
</dbReference>
<dbReference type="SUPFAM" id="SSF51735">
    <property type="entry name" value="NAD(P)-binding Rossmann-fold domains"/>
    <property type="match status" value="1"/>
</dbReference>
<dbReference type="InterPro" id="IPR036291">
    <property type="entry name" value="NAD(P)-bd_dom_sf"/>
</dbReference>
<dbReference type="InParanoid" id="C7Q6C8"/>
<dbReference type="HOGENOM" id="CLU_026673_3_3_11"/>
<dbReference type="Gene3D" id="3.40.50.720">
    <property type="entry name" value="NAD(P)-binding Rossmann-like Domain"/>
    <property type="match status" value="1"/>
</dbReference>
<keyword evidence="3" id="KW-1185">Reference proteome</keyword>
<protein>
    <submittedName>
        <fullName evidence="2">Alcohol dehydrogenase GroES domain protein</fullName>
    </submittedName>
</protein>
<dbReference type="OrthoDB" id="3727682at2"/>
<dbReference type="Gene3D" id="3.90.180.10">
    <property type="entry name" value="Medium-chain alcohol dehydrogenases, catalytic domain"/>
    <property type="match status" value="1"/>
</dbReference>
<reference evidence="2 3" key="1">
    <citation type="journal article" date="2009" name="Stand. Genomic Sci.">
        <title>Complete genome sequence of Catenulispora acidiphila type strain (ID 139908).</title>
        <authorList>
            <person name="Copeland A."/>
            <person name="Lapidus A."/>
            <person name="Glavina Del Rio T."/>
            <person name="Nolan M."/>
            <person name="Lucas S."/>
            <person name="Chen F."/>
            <person name="Tice H."/>
            <person name="Cheng J.F."/>
            <person name="Bruce D."/>
            <person name="Goodwin L."/>
            <person name="Pitluck S."/>
            <person name="Mikhailova N."/>
            <person name="Pati A."/>
            <person name="Ivanova N."/>
            <person name="Mavromatis K."/>
            <person name="Chen A."/>
            <person name="Palaniappan K."/>
            <person name="Chain P."/>
            <person name="Land M."/>
            <person name="Hauser L."/>
            <person name="Chang Y.J."/>
            <person name="Jeffries C.D."/>
            <person name="Chertkov O."/>
            <person name="Brettin T."/>
            <person name="Detter J.C."/>
            <person name="Han C."/>
            <person name="Ali Z."/>
            <person name="Tindall B.J."/>
            <person name="Goker M."/>
            <person name="Bristow J."/>
            <person name="Eisen J.A."/>
            <person name="Markowitz V."/>
            <person name="Hugenholtz P."/>
            <person name="Kyrpides N.C."/>
            <person name="Klenk H.P."/>
        </authorList>
    </citation>
    <scope>NUCLEOTIDE SEQUENCE [LARGE SCALE GENOMIC DNA]</scope>
    <source>
        <strain evidence="3">DSM 44928 / JCM 14897 / NBRC 102108 / NRRL B-24433 / ID139908</strain>
    </source>
</reference>
<dbReference type="STRING" id="479433.Caci_3227"/>
<proteinExistence type="predicted"/>
<dbReference type="SUPFAM" id="SSF50129">
    <property type="entry name" value="GroES-like"/>
    <property type="match status" value="1"/>
</dbReference>
<dbReference type="InterPro" id="IPR050700">
    <property type="entry name" value="YIM1/Zinc_Alcohol_DH_Fams"/>
</dbReference>
<dbReference type="Pfam" id="PF13602">
    <property type="entry name" value="ADH_zinc_N_2"/>
    <property type="match status" value="1"/>
</dbReference>
<feature type="domain" description="Enoyl reductase (ER)" evidence="1">
    <location>
        <begin position="11"/>
        <end position="317"/>
    </location>
</feature>
<dbReference type="KEGG" id="cai:Caci_3227"/>
<gene>
    <name evidence="2" type="ordered locus">Caci_3227</name>
</gene>
<dbReference type="Pfam" id="PF08240">
    <property type="entry name" value="ADH_N"/>
    <property type="match status" value="1"/>
</dbReference>
<dbReference type="CDD" id="cd05289">
    <property type="entry name" value="MDR_like_2"/>
    <property type="match status" value="1"/>
</dbReference>
<dbReference type="AlphaFoldDB" id="C7Q6C8"/>
<dbReference type="eggNOG" id="COG0604">
    <property type="taxonomic scope" value="Bacteria"/>
</dbReference>
<evidence type="ECO:0000313" key="2">
    <source>
        <dbReference type="EMBL" id="ACU72134.1"/>
    </source>
</evidence>
<dbReference type="GO" id="GO:0016491">
    <property type="term" value="F:oxidoreductase activity"/>
    <property type="evidence" value="ECO:0007669"/>
    <property type="project" value="InterPro"/>
</dbReference>
<name>C7Q6C8_CATAD</name>
<accession>C7Q6C8</accession>
<dbReference type="InterPro" id="IPR020843">
    <property type="entry name" value="ER"/>
</dbReference>
<sequence>MRAIAVPEIGGTPGLTELPVPGPGASPGPEEVLVRLSAASINPIDLDIAQGRLPLPTTQPLVLGVDGAGRVVEVGESVHGFVVGDLVHGQFLDAPLGRGTFAEYAVLSGSPSHGALLRTPDGLSAEVAAALPTAGMTALGVVELVELRAGQSILIVGATGGVGVFAVQLAAARGAEVIATARSEAGAWIRGLGASQTIDYGVEDVSELVRGSHPDGVDVLLDLTRDQARFTAYADLVRDGGSAVSATFTASPELLASERISVTNFMMRDKPDLLARITDEVASGRVTVPIERTVTLDEVPEALARNAGGGARGKTVVVL</sequence>
<dbReference type="SMART" id="SM00829">
    <property type="entry name" value="PKS_ER"/>
    <property type="match status" value="1"/>
</dbReference>
<dbReference type="InterPro" id="IPR013154">
    <property type="entry name" value="ADH-like_N"/>
</dbReference>
<dbReference type="PANTHER" id="PTHR11695:SF648">
    <property type="entry name" value="ZINC-BINDING OXIDOREDUCTASE"/>
    <property type="match status" value="1"/>
</dbReference>
<evidence type="ECO:0000259" key="1">
    <source>
        <dbReference type="SMART" id="SM00829"/>
    </source>
</evidence>